<dbReference type="AlphaFoldDB" id="A0A0D0C7F3"/>
<reference evidence="4 5" key="1">
    <citation type="submission" date="2014-04" db="EMBL/GenBank/DDBJ databases">
        <title>Evolutionary Origins and Diversification of the Mycorrhizal Mutualists.</title>
        <authorList>
            <consortium name="DOE Joint Genome Institute"/>
            <consortium name="Mycorrhizal Genomics Consortium"/>
            <person name="Kohler A."/>
            <person name="Kuo A."/>
            <person name="Nagy L.G."/>
            <person name="Floudas D."/>
            <person name="Copeland A."/>
            <person name="Barry K.W."/>
            <person name="Cichocki N."/>
            <person name="Veneault-Fourrey C."/>
            <person name="LaButti K."/>
            <person name="Lindquist E.A."/>
            <person name="Lipzen A."/>
            <person name="Lundell T."/>
            <person name="Morin E."/>
            <person name="Murat C."/>
            <person name="Riley R."/>
            <person name="Ohm R."/>
            <person name="Sun H."/>
            <person name="Tunlid A."/>
            <person name="Henrissat B."/>
            <person name="Grigoriev I.V."/>
            <person name="Hibbett D.S."/>
            <person name="Martin F."/>
        </authorList>
    </citation>
    <scope>NUCLEOTIDE SEQUENCE [LARGE SCALE GENOMIC DNA]</scope>
    <source>
        <strain evidence="4 5">FD-317 M1</strain>
    </source>
</reference>
<feature type="compositionally biased region" description="Polar residues" evidence="1">
    <location>
        <begin position="123"/>
        <end position="141"/>
    </location>
</feature>
<keyword evidence="2" id="KW-0812">Transmembrane</keyword>
<gene>
    <name evidence="4" type="ORF">GYMLUDRAFT_63513</name>
</gene>
<proteinExistence type="predicted"/>
<name>A0A0D0C7F3_9AGAR</name>
<dbReference type="Pfam" id="PF20152">
    <property type="entry name" value="DUF6534"/>
    <property type="match status" value="1"/>
</dbReference>
<keyword evidence="5" id="KW-1185">Reference proteome</keyword>
<evidence type="ECO:0000256" key="2">
    <source>
        <dbReference type="SAM" id="Phobius"/>
    </source>
</evidence>
<dbReference type="PANTHER" id="PTHR40465:SF1">
    <property type="entry name" value="DUF6534 DOMAIN-CONTAINING PROTEIN"/>
    <property type="match status" value="1"/>
</dbReference>
<evidence type="ECO:0000313" key="4">
    <source>
        <dbReference type="EMBL" id="KIK53852.1"/>
    </source>
</evidence>
<feature type="domain" description="DUF6534" evidence="3">
    <location>
        <begin position="18"/>
        <end position="103"/>
    </location>
</feature>
<protein>
    <recommendedName>
        <fullName evidence="3">DUF6534 domain-containing protein</fullName>
    </recommendedName>
</protein>
<sequence>MDLSKLKMQGSVALGTGALADILFAASLMFYLRKMRTGYRKPDSLVKSLTQYAIHTGALTSTLSILALILYIARPYTFDFMGPYFVVTKAFAVSFMCTLNTRKLMAGHIIDDDTYLGISGADITQDTPPATTGETENTSDGTGIRDISPTNTALNTPLHHTIEMDNNTSRGTTLIQPYTLRESRFRASKLNGSFTAIGLPPPVLKNQSHHGNHLQLKLPALKLKWALHS</sequence>
<accession>A0A0D0C7F3</accession>
<feature type="region of interest" description="Disordered" evidence="1">
    <location>
        <begin position="123"/>
        <end position="150"/>
    </location>
</feature>
<evidence type="ECO:0000256" key="1">
    <source>
        <dbReference type="SAM" id="MobiDB-lite"/>
    </source>
</evidence>
<organism evidence="4 5">
    <name type="scientific">Collybiopsis luxurians FD-317 M1</name>
    <dbReference type="NCBI Taxonomy" id="944289"/>
    <lineage>
        <taxon>Eukaryota</taxon>
        <taxon>Fungi</taxon>
        <taxon>Dikarya</taxon>
        <taxon>Basidiomycota</taxon>
        <taxon>Agaricomycotina</taxon>
        <taxon>Agaricomycetes</taxon>
        <taxon>Agaricomycetidae</taxon>
        <taxon>Agaricales</taxon>
        <taxon>Marasmiineae</taxon>
        <taxon>Omphalotaceae</taxon>
        <taxon>Collybiopsis</taxon>
        <taxon>Collybiopsis luxurians</taxon>
    </lineage>
</organism>
<feature type="transmembrane region" description="Helical" evidence="2">
    <location>
        <begin position="12"/>
        <end position="32"/>
    </location>
</feature>
<dbReference type="HOGENOM" id="CLU_1209958_0_0_1"/>
<feature type="transmembrane region" description="Helical" evidence="2">
    <location>
        <begin position="80"/>
        <end position="99"/>
    </location>
</feature>
<dbReference type="InterPro" id="IPR045339">
    <property type="entry name" value="DUF6534"/>
</dbReference>
<dbReference type="PANTHER" id="PTHR40465">
    <property type="entry name" value="CHROMOSOME 1, WHOLE GENOME SHOTGUN SEQUENCE"/>
    <property type="match status" value="1"/>
</dbReference>
<feature type="transmembrane region" description="Helical" evidence="2">
    <location>
        <begin position="52"/>
        <end position="74"/>
    </location>
</feature>
<evidence type="ECO:0000313" key="5">
    <source>
        <dbReference type="Proteomes" id="UP000053593"/>
    </source>
</evidence>
<keyword evidence="2" id="KW-1133">Transmembrane helix</keyword>
<keyword evidence="2" id="KW-0472">Membrane</keyword>
<dbReference type="EMBL" id="KN834823">
    <property type="protein sequence ID" value="KIK53852.1"/>
    <property type="molecule type" value="Genomic_DNA"/>
</dbReference>
<evidence type="ECO:0000259" key="3">
    <source>
        <dbReference type="Pfam" id="PF20152"/>
    </source>
</evidence>
<dbReference type="Proteomes" id="UP000053593">
    <property type="component" value="Unassembled WGS sequence"/>
</dbReference>